<proteinExistence type="predicted"/>
<sequence length="297" mass="34095">MSTIIHTLPLLIRNSPYDQLDLSMLQQCLQSLSFSEQPVVVIYNQGSMSNDEVNQICQLIGLPFHLLGSETNIGIAQARQKCFEFIWENYPNTDFISEIHVDMIFPPNWYQPLIDHLEQSEEPLISPGILTAEGVLQPLGTHVEVPSSYEQLCSLLNSCSQTSVMSAFVHPVIHRANILRAIGGYDIRFLRGKQGYEDDSLLLAYLYYMGLRSNWRPKCCLTSWVYHATLAQRMSLPDKHLHFAQNEHGLIEQYGAHGLQHLQRLYPDSTIFQQLLDTWLAARDRPHSTHIDNYERK</sequence>
<dbReference type="InterPro" id="IPR029044">
    <property type="entry name" value="Nucleotide-diphossugar_trans"/>
</dbReference>
<accession>A0ABR9ATK2</accession>
<comment type="caution">
    <text evidence="1">The sequence shown here is derived from an EMBL/GenBank/DDBJ whole genome shotgun (WGS) entry which is preliminary data.</text>
</comment>
<dbReference type="EMBL" id="JACYTN010000002">
    <property type="protein sequence ID" value="MBD8497439.1"/>
    <property type="molecule type" value="Genomic_DNA"/>
</dbReference>
<evidence type="ECO:0008006" key="3">
    <source>
        <dbReference type="Google" id="ProtNLM"/>
    </source>
</evidence>
<reference evidence="1 2" key="1">
    <citation type="submission" date="2020-09" db="EMBL/GenBank/DDBJ databases">
        <title>Paenibacillus sp. CAU 1523 isolated from sand of Haeundae Beach.</title>
        <authorList>
            <person name="Kim W."/>
        </authorList>
    </citation>
    <scope>NUCLEOTIDE SEQUENCE [LARGE SCALE GENOMIC DNA]</scope>
    <source>
        <strain evidence="1 2">CAU 1523</strain>
    </source>
</reference>
<organism evidence="1 2">
    <name type="scientific">Paenibacillus arenosi</name>
    <dbReference type="NCBI Taxonomy" id="2774142"/>
    <lineage>
        <taxon>Bacteria</taxon>
        <taxon>Bacillati</taxon>
        <taxon>Bacillota</taxon>
        <taxon>Bacilli</taxon>
        <taxon>Bacillales</taxon>
        <taxon>Paenibacillaceae</taxon>
        <taxon>Paenibacillus</taxon>
    </lineage>
</organism>
<name>A0ABR9ATK2_9BACL</name>
<dbReference type="SUPFAM" id="SSF53448">
    <property type="entry name" value="Nucleotide-diphospho-sugar transferases"/>
    <property type="match status" value="1"/>
</dbReference>
<keyword evidence="2" id="KW-1185">Reference proteome</keyword>
<protein>
    <recommendedName>
        <fullName evidence="3">Glycosyl transferase family 2</fullName>
    </recommendedName>
</protein>
<dbReference type="CDD" id="cd00761">
    <property type="entry name" value="Glyco_tranf_GTA_type"/>
    <property type="match status" value="1"/>
</dbReference>
<dbReference type="Gene3D" id="3.90.550.10">
    <property type="entry name" value="Spore Coat Polysaccharide Biosynthesis Protein SpsA, Chain A"/>
    <property type="match status" value="1"/>
</dbReference>
<evidence type="ECO:0000313" key="1">
    <source>
        <dbReference type="EMBL" id="MBD8497439.1"/>
    </source>
</evidence>
<gene>
    <name evidence="1" type="ORF">IFO66_03895</name>
</gene>
<dbReference type="RefSeq" id="WP_192023880.1">
    <property type="nucleotide sequence ID" value="NZ_JACYTN010000002.1"/>
</dbReference>
<dbReference type="Proteomes" id="UP000634529">
    <property type="component" value="Unassembled WGS sequence"/>
</dbReference>
<evidence type="ECO:0000313" key="2">
    <source>
        <dbReference type="Proteomes" id="UP000634529"/>
    </source>
</evidence>